<evidence type="ECO:0000313" key="2">
    <source>
        <dbReference type="EMBL" id="PLN84215.1"/>
    </source>
</evidence>
<dbReference type="AlphaFoldDB" id="A0A2J5I2Z3"/>
<keyword evidence="1" id="KW-0812">Transmembrane</keyword>
<keyword evidence="3" id="KW-1185">Reference proteome</keyword>
<gene>
    <name evidence="2" type="ORF">BDW42DRAFT_48943</name>
</gene>
<reference evidence="3" key="1">
    <citation type="submission" date="2017-12" db="EMBL/GenBank/DDBJ databases">
        <authorList>
            <consortium name="DOE Joint Genome Institute"/>
            <person name="Mondo S.J."/>
            <person name="Kjaerbolling I."/>
            <person name="Vesth T.C."/>
            <person name="Frisvad J.C."/>
            <person name="Nybo J.L."/>
            <person name="Theobald S."/>
            <person name="Kuo A."/>
            <person name="Bowyer P."/>
            <person name="Matsuda Y."/>
            <person name="Lyhne E.K."/>
            <person name="Kogle M.E."/>
            <person name="Clum A."/>
            <person name="Lipzen A."/>
            <person name="Salamov A."/>
            <person name="Ngan C.Y."/>
            <person name="Daum C."/>
            <person name="Chiniquy J."/>
            <person name="Barry K."/>
            <person name="LaButti K."/>
            <person name="Haridas S."/>
            <person name="Simmons B.A."/>
            <person name="Magnuson J.K."/>
            <person name="Mortensen U.H."/>
            <person name="Larsen T.O."/>
            <person name="Grigoriev I.V."/>
            <person name="Baker S.E."/>
            <person name="Andersen M.R."/>
            <person name="Nordberg H.P."/>
            <person name="Cantor M.N."/>
            <person name="Hua S.X."/>
        </authorList>
    </citation>
    <scope>NUCLEOTIDE SEQUENCE [LARGE SCALE GENOMIC DNA]</scope>
    <source>
        <strain evidence="3">IBT 19404</strain>
    </source>
</reference>
<keyword evidence="1" id="KW-1133">Transmembrane helix</keyword>
<evidence type="ECO:0000313" key="3">
    <source>
        <dbReference type="Proteomes" id="UP000235023"/>
    </source>
</evidence>
<keyword evidence="1" id="KW-0472">Membrane</keyword>
<accession>A0A2J5I2Z3</accession>
<proteinExistence type="predicted"/>
<dbReference type="OrthoDB" id="942095at2759"/>
<evidence type="ECO:0000256" key="1">
    <source>
        <dbReference type="SAM" id="Phobius"/>
    </source>
</evidence>
<sequence length="73" mass="8501">MLVFLLREMSHPTPSIFLLSFLSVYNFTTSLASSFTFFSFISKPSLIQPLLLITSCFTFYQQHLVPTWRYPVT</sequence>
<feature type="transmembrane region" description="Helical" evidence="1">
    <location>
        <begin position="16"/>
        <end position="41"/>
    </location>
</feature>
<name>A0A2J5I2Z3_9EURO</name>
<dbReference type="Proteomes" id="UP000235023">
    <property type="component" value="Unassembled WGS sequence"/>
</dbReference>
<dbReference type="EMBL" id="KZ559513">
    <property type="protein sequence ID" value="PLN84215.1"/>
    <property type="molecule type" value="Genomic_DNA"/>
</dbReference>
<protein>
    <submittedName>
        <fullName evidence="2">Uncharacterized protein</fullName>
    </submittedName>
</protein>
<organism evidence="2 3">
    <name type="scientific">Aspergillus taichungensis</name>
    <dbReference type="NCBI Taxonomy" id="482145"/>
    <lineage>
        <taxon>Eukaryota</taxon>
        <taxon>Fungi</taxon>
        <taxon>Dikarya</taxon>
        <taxon>Ascomycota</taxon>
        <taxon>Pezizomycotina</taxon>
        <taxon>Eurotiomycetes</taxon>
        <taxon>Eurotiomycetidae</taxon>
        <taxon>Eurotiales</taxon>
        <taxon>Aspergillaceae</taxon>
        <taxon>Aspergillus</taxon>
        <taxon>Aspergillus subgen. Circumdati</taxon>
    </lineage>
</organism>